<comment type="catalytic activity">
    <reaction evidence="2">
        <text>thiamine phosphate + ATP = thiamine diphosphate + ADP</text>
        <dbReference type="Rhea" id="RHEA:15913"/>
        <dbReference type="ChEBI" id="CHEBI:30616"/>
        <dbReference type="ChEBI" id="CHEBI:37575"/>
        <dbReference type="ChEBI" id="CHEBI:58937"/>
        <dbReference type="ChEBI" id="CHEBI:456216"/>
        <dbReference type="EC" id="2.7.4.16"/>
    </reaction>
</comment>
<dbReference type="SUPFAM" id="SSF56042">
    <property type="entry name" value="PurM C-terminal domain-like"/>
    <property type="match status" value="1"/>
</dbReference>
<dbReference type="NCBIfam" id="TIGR01379">
    <property type="entry name" value="thiL"/>
    <property type="match status" value="1"/>
</dbReference>
<keyword evidence="2" id="KW-0460">Magnesium</keyword>
<keyword evidence="2" id="KW-0067">ATP-binding</keyword>
<feature type="binding site" evidence="2">
    <location>
        <position position="216"/>
    </location>
    <ligand>
        <name>Mg(2+)</name>
        <dbReference type="ChEBI" id="CHEBI:18420"/>
        <label>5</label>
    </ligand>
</feature>
<feature type="binding site" evidence="2">
    <location>
        <position position="51"/>
    </location>
    <ligand>
        <name>Mg(2+)</name>
        <dbReference type="ChEBI" id="CHEBI:18420"/>
        <label>2</label>
    </ligand>
</feature>
<organism evidence="5 6">
    <name type="scientific">Marinobacter psychrophilus</name>
    <dbReference type="NCBI Taxonomy" id="330734"/>
    <lineage>
        <taxon>Bacteria</taxon>
        <taxon>Pseudomonadati</taxon>
        <taxon>Pseudomonadota</taxon>
        <taxon>Gammaproteobacteria</taxon>
        <taxon>Pseudomonadales</taxon>
        <taxon>Marinobacteraceae</taxon>
        <taxon>Marinobacter</taxon>
    </lineage>
</organism>
<feature type="binding site" evidence="2">
    <location>
        <position position="263"/>
    </location>
    <ligand>
        <name>substrate</name>
    </ligand>
</feature>
<feature type="binding site" evidence="2">
    <location>
        <position position="34"/>
    </location>
    <ligand>
        <name>Mg(2+)</name>
        <dbReference type="ChEBI" id="CHEBI:18420"/>
        <label>4</label>
    </ligand>
</feature>
<dbReference type="EC" id="2.7.4.16" evidence="2"/>
<feature type="domain" description="PurM-like C-terminal" evidence="4">
    <location>
        <begin position="154"/>
        <end position="301"/>
    </location>
</feature>
<comment type="caution">
    <text evidence="2">Lacks conserved residue(s) required for the propagation of feature annotation.</text>
</comment>
<evidence type="ECO:0000259" key="4">
    <source>
        <dbReference type="Pfam" id="PF02769"/>
    </source>
</evidence>
<dbReference type="SUPFAM" id="SSF55326">
    <property type="entry name" value="PurM N-terminal domain-like"/>
    <property type="match status" value="1"/>
</dbReference>
<dbReference type="PANTHER" id="PTHR30270:SF0">
    <property type="entry name" value="THIAMINE-MONOPHOSPHATE KINASE"/>
    <property type="match status" value="1"/>
</dbReference>
<feature type="binding site" evidence="2">
    <location>
        <position position="215"/>
    </location>
    <ligand>
        <name>ATP</name>
        <dbReference type="ChEBI" id="CHEBI:30616"/>
    </ligand>
</feature>
<feature type="binding site" evidence="2">
    <location>
        <position position="34"/>
    </location>
    <ligand>
        <name>Mg(2+)</name>
        <dbReference type="ChEBI" id="CHEBI:18420"/>
        <label>3</label>
    </ligand>
</feature>
<comment type="pathway">
    <text evidence="2">Cofactor biosynthesis; thiamine diphosphate biosynthesis; thiamine diphosphate from thiamine phosphate: step 1/1.</text>
</comment>
<dbReference type="GO" id="GO:0000287">
    <property type="term" value="F:magnesium ion binding"/>
    <property type="evidence" value="ECO:0007669"/>
    <property type="project" value="UniProtKB-UniRule"/>
</dbReference>
<dbReference type="STRING" id="330734.ABA45_03730"/>
<dbReference type="InterPro" id="IPR016188">
    <property type="entry name" value="PurM-like_N"/>
</dbReference>
<sequence length="321" mass="33716">MGEFELIRRYFAPMAKATKPALDGSGLLLGVGDDCAIQRVPANQDLVFSVDTLVEGVHFPLGYCPRFLGWRALAVAVSDLAAMGAQPVCFTLALTLPAADEAWLEGFAAGLAEAGQQFGIVLAGGDTTRGPLTLSLQVHGTVPQGQALRRDGAREGDLVCVSGQLGDAGAALEFLYDTAPATDAASLLQRYHCPQPRLELGIALRSMASAAIDISDGLHADLLHILRASGVGATIDLAALPLSPALRRIKGGAAAGFALQSGDDYELCVTVPEQRWAAASRELQQQLTVIGQVQQEPGLRLNADAGMVYSQRPGFDHFSIT</sequence>
<comment type="similarity">
    <text evidence="2">Belongs to the thiamine-monophosphate kinase family.</text>
</comment>
<dbReference type="PANTHER" id="PTHR30270">
    <property type="entry name" value="THIAMINE-MONOPHOSPHATE KINASE"/>
    <property type="match status" value="1"/>
</dbReference>
<evidence type="ECO:0000313" key="6">
    <source>
        <dbReference type="Proteomes" id="UP000036406"/>
    </source>
</evidence>
<keyword evidence="1 2" id="KW-0784">Thiamine biosynthesis</keyword>
<reference evidence="5 6" key="1">
    <citation type="submission" date="2015-05" db="EMBL/GenBank/DDBJ databases">
        <title>Complete genome of Marinobacter psychrophilus strain 20041T isolated from sea-ice of the Canadian Basin.</title>
        <authorList>
            <person name="Song L."/>
            <person name="Ren L."/>
            <person name="Yu Y."/>
            <person name="Wang X."/>
        </authorList>
    </citation>
    <scope>NUCLEOTIDE SEQUENCE [LARGE SCALE GENOMIC DNA]</scope>
    <source>
        <strain evidence="5 6">20041</strain>
    </source>
</reference>
<evidence type="ECO:0000313" key="5">
    <source>
        <dbReference type="EMBL" id="AKO54183.1"/>
    </source>
</evidence>
<protein>
    <recommendedName>
        <fullName evidence="2">Thiamine-monophosphate kinase</fullName>
        <shortName evidence="2">TMP kinase</shortName>
        <shortName evidence="2">Thiamine-phosphate kinase</shortName>
        <ecNumber evidence="2">2.7.4.16</ecNumber>
    </recommendedName>
</protein>
<dbReference type="GO" id="GO:0005524">
    <property type="term" value="F:ATP binding"/>
    <property type="evidence" value="ECO:0007669"/>
    <property type="project" value="UniProtKB-UniRule"/>
</dbReference>
<feature type="binding site" evidence="2">
    <location>
        <begin position="125"/>
        <end position="126"/>
    </location>
    <ligand>
        <name>ATP</name>
        <dbReference type="ChEBI" id="CHEBI:30616"/>
    </ligand>
</feature>
<dbReference type="CDD" id="cd02194">
    <property type="entry name" value="ThiL"/>
    <property type="match status" value="1"/>
</dbReference>
<dbReference type="KEGG" id="mpq:ABA45_03730"/>
<dbReference type="GO" id="GO:0009030">
    <property type="term" value="F:thiamine-phosphate kinase activity"/>
    <property type="evidence" value="ECO:0007669"/>
    <property type="project" value="UniProtKB-UniRule"/>
</dbReference>
<dbReference type="InterPro" id="IPR036921">
    <property type="entry name" value="PurM-like_N_sf"/>
</dbReference>
<keyword evidence="6" id="KW-1185">Reference proteome</keyword>
<evidence type="ECO:0000259" key="3">
    <source>
        <dbReference type="Pfam" id="PF00586"/>
    </source>
</evidence>
<gene>
    <name evidence="2" type="primary">thiL</name>
    <name evidence="5" type="ORF">ABA45_03730</name>
</gene>
<dbReference type="InterPro" id="IPR036676">
    <property type="entry name" value="PurM-like_C_sf"/>
</dbReference>
<feature type="binding site" evidence="2">
    <location>
        <position position="58"/>
    </location>
    <ligand>
        <name>substrate</name>
    </ligand>
</feature>
<keyword evidence="2" id="KW-0808">Transferase</keyword>
<feature type="domain" description="PurM-like N-terminal" evidence="3">
    <location>
        <begin position="32"/>
        <end position="142"/>
    </location>
</feature>
<feature type="binding site" evidence="2">
    <location>
        <position position="79"/>
    </location>
    <ligand>
        <name>Mg(2+)</name>
        <dbReference type="ChEBI" id="CHEBI:18420"/>
        <label>4</label>
    </ligand>
</feature>
<dbReference type="PATRIC" id="fig|330734.3.peg.806"/>
<evidence type="ECO:0000256" key="2">
    <source>
        <dbReference type="HAMAP-Rule" id="MF_02128"/>
    </source>
</evidence>
<evidence type="ECO:0000256" key="1">
    <source>
        <dbReference type="ARBA" id="ARBA00022977"/>
    </source>
</evidence>
<feature type="binding site" evidence="2">
    <location>
        <position position="315"/>
    </location>
    <ligand>
        <name>substrate</name>
    </ligand>
</feature>
<proteinExistence type="inferred from homology"/>
<feature type="binding site" evidence="2">
    <location>
        <position position="79"/>
    </location>
    <ligand>
        <name>Mg(2+)</name>
        <dbReference type="ChEBI" id="CHEBI:18420"/>
        <label>3</label>
    </ligand>
</feature>
<dbReference type="RefSeq" id="WP_048388639.1">
    <property type="nucleotide sequence ID" value="NZ_CP011494.1"/>
</dbReference>
<dbReference type="AlphaFoldDB" id="A0A0H4I8V6"/>
<dbReference type="Pfam" id="PF02769">
    <property type="entry name" value="AIRS_C"/>
    <property type="match status" value="1"/>
</dbReference>
<dbReference type="InterPro" id="IPR006283">
    <property type="entry name" value="ThiL-like"/>
</dbReference>
<dbReference type="PIRSF" id="PIRSF005303">
    <property type="entry name" value="Thiam_monoph_kin"/>
    <property type="match status" value="1"/>
</dbReference>
<dbReference type="GO" id="GO:0009229">
    <property type="term" value="P:thiamine diphosphate biosynthetic process"/>
    <property type="evidence" value="ECO:0007669"/>
    <property type="project" value="UniProtKB-UniRule"/>
</dbReference>
<dbReference type="HAMAP" id="MF_02128">
    <property type="entry name" value="TMP_kinase"/>
    <property type="match status" value="1"/>
</dbReference>
<feature type="binding site" evidence="2">
    <location>
        <position position="150"/>
    </location>
    <ligand>
        <name>ATP</name>
        <dbReference type="ChEBI" id="CHEBI:30616"/>
    </ligand>
</feature>
<dbReference type="UniPathway" id="UPA00060">
    <property type="reaction ID" value="UER00142"/>
</dbReference>
<feature type="binding site" evidence="2">
    <location>
        <position position="51"/>
    </location>
    <ligand>
        <name>Mg(2+)</name>
        <dbReference type="ChEBI" id="CHEBI:18420"/>
        <label>1</label>
    </ligand>
</feature>
<dbReference type="Proteomes" id="UP000036406">
    <property type="component" value="Chromosome"/>
</dbReference>
<dbReference type="EMBL" id="CP011494">
    <property type="protein sequence ID" value="AKO54183.1"/>
    <property type="molecule type" value="Genomic_DNA"/>
</dbReference>
<dbReference type="GO" id="GO:0009228">
    <property type="term" value="P:thiamine biosynthetic process"/>
    <property type="evidence" value="ECO:0007669"/>
    <property type="project" value="UniProtKB-KW"/>
</dbReference>
<feature type="binding site" evidence="2">
    <location>
        <position position="126"/>
    </location>
    <ligand>
        <name>Mg(2+)</name>
        <dbReference type="ChEBI" id="CHEBI:18420"/>
        <label>1</label>
    </ligand>
</feature>
<dbReference type="Pfam" id="PF00586">
    <property type="entry name" value="AIRS"/>
    <property type="match status" value="1"/>
</dbReference>
<keyword evidence="2" id="KW-0547">Nucleotide-binding</keyword>
<accession>A0A0H4I8V6</accession>
<feature type="binding site" evidence="2">
    <location>
        <position position="213"/>
    </location>
    <ligand>
        <name>Mg(2+)</name>
        <dbReference type="ChEBI" id="CHEBI:18420"/>
        <label>3</label>
    </ligand>
</feature>
<keyword evidence="2" id="KW-0479">Metal-binding</keyword>
<name>A0A0H4I8V6_9GAMM</name>
<comment type="miscellaneous">
    <text evidence="2">Reaction mechanism of ThiL seems to utilize a direct, inline transfer of the gamma-phosphate of ATP to TMP rather than a phosphorylated enzyme intermediate.</text>
</comment>
<feature type="binding site" evidence="2">
    <location>
        <position position="49"/>
    </location>
    <ligand>
        <name>Mg(2+)</name>
        <dbReference type="ChEBI" id="CHEBI:18420"/>
        <label>4</label>
    </ligand>
</feature>
<feature type="binding site" evidence="2">
    <location>
        <position position="79"/>
    </location>
    <ligand>
        <name>Mg(2+)</name>
        <dbReference type="ChEBI" id="CHEBI:18420"/>
        <label>2</label>
    </ligand>
</feature>
<dbReference type="Gene3D" id="3.30.1330.10">
    <property type="entry name" value="PurM-like, N-terminal domain"/>
    <property type="match status" value="1"/>
</dbReference>
<keyword evidence="2 5" id="KW-0418">Kinase</keyword>
<dbReference type="Gene3D" id="3.90.650.10">
    <property type="entry name" value="PurM-like C-terminal domain"/>
    <property type="match status" value="1"/>
</dbReference>
<dbReference type="InterPro" id="IPR010918">
    <property type="entry name" value="PurM-like_C_dom"/>
</dbReference>
<comment type="function">
    <text evidence="2">Catalyzes the ATP-dependent phosphorylation of thiamine-monophosphate (TMP) to form thiamine-pyrophosphate (TPP), the active form of vitamin B1.</text>
</comment>